<dbReference type="InterPro" id="IPR017896">
    <property type="entry name" value="4Fe4S_Fe-S-bd"/>
</dbReference>
<protein>
    <submittedName>
        <fullName evidence="5">Sulfite reductase subunit A</fullName>
    </submittedName>
</protein>
<dbReference type="EMBL" id="SDKM01000038">
    <property type="protein sequence ID" value="RYP83045.1"/>
    <property type="molecule type" value="Genomic_DNA"/>
</dbReference>
<dbReference type="Proteomes" id="UP000295198">
    <property type="component" value="Unassembled WGS sequence"/>
</dbReference>
<dbReference type="PROSITE" id="PS51379">
    <property type="entry name" value="4FE4S_FER_2"/>
    <property type="match status" value="2"/>
</dbReference>
<dbReference type="Gene3D" id="1.10.1060.10">
    <property type="entry name" value="Alpha-helical ferredoxin"/>
    <property type="match status" value="1"/>
</dbReference>
<dbReference type="GO" id="GO:0046872">
    <property type="term" value="F:metal ion binding"/>
    <property type="evidence" value="ECO:0007669"/>
    <property type="project" value="UniProtKB-KW"/>
</dbReference>
<evidence type="ECO:0000313" key="6">
    <source>
        <dbReference type="Proteomes" id="UP000295198"/>
    </source>
</evidence>
<dbReference type="InterPro" id="IPR017900">
    <property type="entry name" value="4Fe4S_Fe_S_CS"/>
</dbReference>
<dbReference type="RefSeq" id="WP_134720058.1">
    <property type="nucleotide sequence ID" value="NZ_SDKM01000038.1"/>
</dbReference>
<evidence type="ECO:0000256" key="3">
    <source>
        <dbReference type="ARBA" id="ARBA00023014"/>
    </source>
</evidence>
<evidence type="ECO:0000256" key="2">
    <source>
        <dbReference type="ARBA" id="ARBA00023004"/>
    </source>
</evidence>
<sequence length="386" mass="41944">MADSRPVTLDLEGLQRLIDVLGEQGFTVLGPTVRSGAVVPGRVGSVADLPRGWGDRQEPGSYRLRRRDDDALFGYAADAIGWKAVLFPARELMWSGSVGPDGFDVRPGPGPSTYGEPPYAVLGIRSCDLHAVAVHDRVLAERTYADPHYAERRRDAFLVTVVCGDPSGTCFCVSMGTGPRADAGYDLALTELLDGQHRFLARAGSARGEAVLAAVDTRPAEDRDEEESEQVVAHAVAHMGRAMDTTGLRDLLYDNAEHPRWDDVASRCLSCGNCTMVCPTCFCTSVEEHTSLSGHDTEHWRIWDSCFTTDFSYLHGGSVRTSPRSRYRQWMTHKLAAWIDQFGTSGCVGCGRCLTSCPVGIDITEEVAAIRAAPGPRKEDAHATGR</sequence>
<dbReference type="OrthoDB" id="9795302at2"/>
<dbReference type="SUPFAM" id="SSF46548">
    <property type="entry name" value="alpha-helical ferredoxin"/>
    <property type="match status" value="1"/>
</dbReference>
<dbReference type="InterPro" id="IPR009051">
    <property type="entry name" value="Helical_ferredxn"/>
</dbReference>
<organism evidence="5 6">
    <name type="scientific">Nocardioides guangzhouensis</name>
    <dbReference type="NCBI Taxonomy" id="2497878"/>
    <lineage>
        <taxon>Bacteria</taxon>
        <taxon>Bacillati</taxon>
        <taxon>Actinomycetota</taxon>
        <taxon>Actinomycetes</taxon>
        <taxon>Propionibacteriales</taxon>
        <taxon>Nocardioidaceae</taxon>
        <taxon>Nocardioides</taxon>
    </lineage>
</organism>
<evidence type="ECO:0000256" key="1">
    <source>
        <dbReference type="ARBA" id="ARBA00022723"/>
    </source>
</evidence>
<dbReference type="PROSITE" id="PS00198">
    <property type="entry name" value="4FE4S_FER_1"/>
    <property type="match status" value="2"/>
</dbReference>
<evidence type="ECO:0000313" key="5">
    <source>
        <dbReference type="EMBL" id="RYP83045.1"/>
    </source>
</evidence>
<keyword evidence="6" id="KW-1185">Reference proteome</keyword>
<feature type="domain" description="4Fe-4S ferredoxin-type" evidence="4">
    <location>
        <begin position="335"/>
        <end position="366"/>
    </location>
</feature>
<dbReference type="GO" id="GO:0051536">
    <property type="term" value="F:iron-sulfur cluster binding"/>
    <property type="evidence" value="ECO:0007669"/>
    <property type="project" value="UniProtKB-KW"/>
</dbReference>
<dbReference type="PANTHER" id="PTHR40447:SF1">
    <property type="entry name" value="ANAEROBIC SULFITE REDUCTASE SUBUNIT A"/>
    <property type="match status" value="1"/>
</dbReference>
<keyword evidence="1" id="KW-0479">Metal-binding</keyword>
<dbReference type="PANTHER" id="PTHR40447">
    <property type="entry name" value="ANAEROBIC SULFITE REDUCTASE SUBUNIT A"/>
    <property type="match status" value="1"/>
</dbReference>
<accession>A0A4Q4Z6Q9</accession>
<name>A0A4Q4Z6Q9_9ACTN</name>
<evidence type="ECO:0000259" key="4">
    <source>
        <dbReference type="PROSITE" id="PS51379"/>
    </source>
</evidence>
<gene>
    <name evidence="5" type="ORF">EKO23_20150</name>
</gene>
<comment type="caution">
    <text evidence="5">The sequence shown here is derived from an EMBL/GenBank/DDBJ whole genome shotgun (WGS) entry which is preliminary data.</text>
</comment>
<proteinExistence type="predicted"/>
<keyword evidence="3" id="KW-0411">Iron-sulfur</keyword>
<reference evidence="5 6" key="1">
    <citation type="submission" date="2019-01" db="EMBL/GenBank/DDBJ databases">
        <title>Nocardioides guangzhouensis sp. nov., an actinobacterium isolated from soil.</title>
        <authorList>
            <person name="Fu Y."/>
            <person name="Cai Y."/>
            <person name="Lin Z."/>
            <person name="Chen P."/>
        </authorList>
    </citation>
    <scope>NUCLEOTIDE SEQUENCE [LARGE SCALE GENOMIC DNA]</scope>
    <source>
        <strain evidence="5 6">130</strain>
    </source>
</reference>
<keyword evidence="2" id="KW-0408">Iron</keyword>
<dbReference type="AlphaFoldDB" id="A0A4Q4Z6Q9"/>
<dbReference type="Pfam" id="PF17179">
    <property type="entry name" value="Fer4_22"/>
    <property type="match status" value="1"/>
</dbReference>
<feature type="domain" description="4Fe-4S ferredoxin-type" evidence="4">
    <location>
        <begin position="257"/>
        <end position="289"/>
    </location>
</feature>